<dbReference type="PANTHER" id="PTHR15680">
    <property type="entry name" value="RIBOSOMAL PROTEIN L19"/>
    <property type="match status" value="1"/>
</dbReference>
<dbReference type="PRINTS" id="PR00061">
    <property type="entry name" value="RIBOSOMALL19"/>
</dbReference>
<dbReference type="AlphaFoldDB" id="A0A1F5BV52"/>
<dbReference type="Pfam" id="PF01245">
    <property type="entry name" value="Ribosomal_L19"/>
    <property type="match status" value="1"/>
</dbReference>
<dbReference type="PANTHER" id="PTHR15680:SF9">
    <property type="entry name" value="LARGE RIBOSOMAL SUBUNIT PROTEIN BL19M"/>
    <property type="match status" value="1"/>
</dbReference>
<comment type="function">
    <text evidence="5 6">This protein is located at the 30S-50S ribosomal subunit interface and may play a role in the structure and function of the aminoacyl-tRNA binding site.</text>
</comment>
<name>A0A1F5BV52_9BACT</name>
<evidence type="ECO:0000256" key="6">
    <source>
        <dbReference type="RuleBase" id="RU000559"/>
    </source>
</evidence>
<dbReference type="GO" id="GO:0022625">
    <property type="term" value="C:cytosolic large ribosomal subunit"/>
    <property type="evidence" value="ECO:0007669"/>
    <property type="project" value="TreeGrafter"/>
</dbReference>
<reference evidence="7 8" key="1">
    <citation type="journal article" date="2016" name="Nat. Commun.">
        <title>Thousands of microbial genomes shed light on interconnected biogeochemical processes in an aquifer system.</title>
        <authorList>
            <person name="Anantharaman K."/>
            <person name="Brown C.T."/>
            <person name="Hug L.A."/>
            <person name="Sharon I."/>
            <person name="Castelle C.J."/>
            <person name="Probst A.J."/>
            <person name="Thomas B.C."/>
            <person name="Singh A."/>
            <person name="Wilkins M.J."/>
            <person name="Karaoz U."/>
            <person name="Brodie E.L."/>
            <person name="Williams K.H."/>
            <person name="Hubbard S.S."/>
            <person name="Banfield J.F."/>
        </authorList>
    </citation>
    <scope>NUCLEOTIDE SEQUENCE [LARGE SCALE GENOMIC DNA]</scope>
</reference>
<dbReference type="InterPro" id="IPR001857">
    <property type="entry name" value="Ribosomal_bL19"/>
</dbReference>
<dbReference type="EMBL" id="MEYS01000001">
    <property type="protein sequence ID" value="OGD34482.1"/>
    <property type="molecule type" value="Genomic_DNA"/>
</dbReference>
<evidence type="ECO:0000256" key="3">
    <source>
        <dbReference type="ARBA" id="ARBA00023274"/>
    </source>
</evidence>
<accession>A0A1F5BV52</accession>
<keyword evidence="2 5" id="KW-0689">Ribosomal protein</keyword>
<proteinExistence type="inferred from homology"/>
<dbReference type="GO" id="GO:0003735">
    <property type="term" value="F:structural constituent of ribosome"/>
    <property type="evidence" value="ECO:0007669"/>
    <property type="project" value="InterPro"/>
</dbReference>
<evidence type="ECO:0000313" key="8">
    <source>
        <dbReference type="Proteomes" id="UP000176650"/>
    </source>
</evidence>
<dbReference type="NCBIfam" id="TIGR01024">
    <property type="entry name" value="rplS_bact"/>
    <property type="match status" value="1"/>
</dbReference>
<dbReference type="Proteomes" id="UP000176650">
    <property type="component" value="Unassembled WGS sequence"/>
</dbReference>
<comment type="similarity">
    <text evidence="1 5 6">Belongs to the bacterial ribosomal protein bL19 family.</text>
</comment>
<evidence type="ECO:0000313" key="7">
    <source>
        <dbReference type="EMBL" id="OGD34482.1"/>
    </source>
</evidence>
<protein>
    <recommendedName>
        <fullName evidence="4 5">Large ribosomal subunit protein bL19</fullName>
    </recommendedName>
</protein>
<evidence type="ECO:0000256" key="4">
    <source>
        <dbReference type="ARBA" id="ARBA00035171"/>
    </source>
</evidence>
<dbReference type="SUPFAM" id="SSF50104">
    <property type="entry name" value="Translation proteins SH3-like domain"/>
    <property type="match status" value="1"/>
</dbReference>
<dbReference type="HAMAP" id="MF_00402">
    <property type="entry name" value="Ribosomal_bL19"/>
    <property type="match status" value="1"/>
</dbReference>
<gene>
    <name evidence="5" type="primary">rplS</name>
    <name evidence="7" type="ORF">A2988_03090</name>
</gene>
<dbReference type="STRING" id="1797298.A2988_03090"/>
<dbReference type="InterPro" id="IPR008991">
    <property type="entry name" value="Translation_prot_SH3-like_sf"/>
</dbReference>
<dbReference type="InterPro" id="IPR038657">
    <property type="entry name" value="Ribosomal_bL19_sf"/>
</dbReference>
<evidence type="ECO:0000256" key="2">
    <source>
        <dbReference type="ARBA" id="ARBA00022980"/>
    </source>
</evidence>
<evidence type="ECO:0000256" key="1">
    <source>
        <dbReference type="ARBA" id="ARBA00005781"/>
    </source>
</evidence>
<organism evidence="7 8">
    <name type="scientific">Candidatus Azambacteria bacterium RIFCSPLOWO2_01_FULL_46_25</name>
    <dbReference type="NCBI Taxonomy" id="1797298"/>
    <lineage>
        <taxon>Bacteria</taxon>
        <taxon>Candidatus Azamiibacteriota</taxon>
    </lineage>
</organism>
<dbReference type="GO" id="GO:0006412">
    <property type="term" value="P:translation"/>
    <property type="evidence" value="ECO:0007669"/>
    <property type="project" value="UniProtKB-UniRule"/>
</dbReference>
<keyword evidence="3 5" id="KW-0687">Ribonucleoprotein</keyword>
<evidence type="ECO:0000256" key="5">
    <source>
        <dbReference type="HAMAP-Rule" id="MF_00402"/>
    </source>
</evidence>
<dbReference type="Gene3D" id="2.30.30.790">
    <property type="match status" value="1"/>
</dbReference>
<sequence length="138" mass="15155">MDKLAQFAASQIGKAIPDFRAGDMVKVHQKIKEGDKERIQVFEGLVISRKHGKGVNASFAVRKVASGIGVEKTYPLHAPFIDKIEVVKKTKVRRAKLYFIRTAKGKRSKLKGIHAEMKPATLADVAETVSEEAEVVAA</sequence>
<comment type="caution">
    <text evidence="7">The sequence shown here is derived from an EMBL/GenBank/DDBJ whole genome shotgun (WGS) entry which is preliminary data.</text>
</comment>